<evidence type="ECO:0000256" key="2">
    <source>
        <dbReference type="ARBA" id="ARBA00022490"/>
    </source>
</evidence>
<dbReference type="SMART" id="SM00347">
    <property type="entry name" value="HTH_MARR"/>
    <property type="match status" value="1"/>
</dbReference>
<feature type="domain" description="HTH marR-type" evidence="6">
    <location>
        <begin position="13"/>
        <end position="143"/>
    </location>
</feature>
<dbReference type="OrthoDB" id="9806864at2"/>
<gene>
    <name evidence="7" type="ORF">LP52_13160</name>
</gene>
<dbReference type="InterPro" id="IPR039422">
    <property type="entry name" value="MarR/SlyA-like"/>
</dbReference>
<keyword evidence="8" id="KW-1185">Reference proteome</keyword>
<dbReference type="InterPro" id="IPR036390">
    <property type="entry name" value="WH_DNA-bd_sf"/>
</dbReference>
<accession>A0A0C2G537</accession>
<dbReference type="InterPro" id="IPR000835">
    <property type="entry name" value="HTH_MarR-typ"/>
</dbReference>
<dbReference type="SUPFAM" id="SSF46785">
    <property type="entry name" value="Winged helix' DNA-binding domain"/>
    <property type="match status" value="1"/>
</dbReference>
<dbReference type="PROSITE" id="PS50995">
    <property type="entry name" value="HTH_MARR_2"/>
    <property type="match status" value="1"/>
</dbReference>
<comment type="caution">
    <text evidence="7">The sequence shown here is derived from an EMBL/GenBank/DDBJ whole genome shotgun (WGS) entry which is preliminary data.</text>
</comment>
<dbReference type="Proteomes" id="UP000031675">
    <property type="component" value="Unassembled WGS sequence"/>
</dbReference>
<dbReference type="AlphaFoldDB" id="A0A0C2G537"/>
<sequence length="156" mass="16899">MTDTSESDPQALERQLCFAVYAASRALTGLYRELLGELGLTYPQYLAMLVLWEHGDLTVTELGTRLRLDSGTLSPLLRRLEAGGLVRRSRTGGDERVVRVTLTGNGARLREQAAGIPASVLEAAGVSAAEAAELRRALERITDSATAATDDLRCRR</sequence>
<dbReference type="STRING" id="183763.LP52_13160"/>
<dbReference type="PRINTS" id="PR00598">
    <property type="entry name" value="HTHMARR"/>
</dbReference>
<keyword evidence="3" id="KW-0805">Transcription regulation</keyword>
<evidence type="ECO:0000313" key="7">
    <source>
        <dbReference type="EMBL" id="KIH98383.1"/>
    </source>
</evidence>
<evidence type="ECO:0000259" key="6">
    <source>
        <dbReference type="PROSITE" id="PS50995"/>
    </source>
</evidence>
<keyword evidence="2" id="KW-0963">Cytoplasm</keyword>
<evidence type="ECO:0000256" key="1">
    <source>
        <dbReference type="ARBA" id="ARBA00004496"/>
    </source>
</evidence>
<dbReference type="Gene3D" id="1.10.10.10">
    <property type="entry name" value="Winged helix-like DNA-binding domain superfamily/Winged helix DNA-binding domain"/>
    <property type="match status" value="1"/>
</dbReference>
<dbReference type="GO" id="GO:0005737">
    <property type="term" value="C:cytoplasm"/>
    <property type="evidence" value="ECO:0007669"/>
    <property type="project" value="UniProtKB-SubCell"/>
</dbReference>
<dbReference type="GO" id="GO:0003700">
    <property type="term" value="F:DNA-binding transcription factor activity"/>
    <property type="evidence" value="ECO:0007669"/>
    <property type="project" value="InterPro"/>
</dbReference>
<proteinExistence type="predicted"/>
<protein>
    <recommendedName>
        <fullName evidence="6">HTH marR-type domain-containing protein</fullName>
    </recommendedName>
</protein>
<dbReference type="RefSeq" id="WP_040273705.1">
    <property type="nucleotide sequence ID" value="NZ_JROO01000026.1"/>
</dbReference>
<dbReference type="EMBL" id="JROO01000026">
    <property type="protein sequence ID" value="KIH98383.1"/>
    <property type="molecule type" value="Genomic_DNA"/>
</dbReference>
<name>A0A0C2G537_9ACTN</name>
<reference evidence="8" key="1">
    <citation type="journal article" date="2015" name="Chem. Biol.">
        <title>Structure, bioactivity, and resistance mechanism of streptomonomicin, an unusual lasso Peptide from an understudied halophilic actinomycete.</title>
        <authorList>
            <person name="Metelev M."/>
            <person name="Tietz J.I."/>
            <person name="Melby J.O."/>
            <person name="Blair P.M."/>
            <person name="Zhu L."/>
            <person name="Livnat I."/>
            <person name="Severinov K."/>
            <person name="Mitchell D.A."/>
        </authorList>
    </citation>
    <scope>NUCLEOTIDE SEQUENCE [LARGE SCALE GENOMIC DNA]</scope>
    <source>
        <strain evidence="8">YIM 90003</strain>
    </source>
</reference>
<evidence type="ECO:0000256" key="5">
    <source>
        <dbReference type="ARBA" id="ARBA00023163"/>
    </source>
</evidence>
<keyword evidence="4" id="KW-0238">DNA-binding</keyword>
<comment type="subcellular location">
    <subcellularLocation>
        <location evidence="1">Cytoplasm</location>
    </subcellularLocation>
</comment>
<dbReference type="InterPro" id="IPR036388">
    <property type="entry name" value="WH-like_DNA-bd_sf"/>
</dbReference>
<dbReference type="GO" id="GO:0006950">
    <property type="term" value="P:response to stress"/>
    <property type="evidence" value="ECO:0007669"/>
    <property type="project" value="TreeGrafter"/>
</dbReference>
<dbReference type="GO" id="GO:0003677">
    <property type="term" value="F:DNA binding"/>
    <property type="evidence" value="ECO:0007669"/>
    <property type="project" value="UniProtKB-KW"/>
</dbReference>
<dbReference type="PANTHER" id="PTHR33164">
    <property type="entry name" value="TRANSCRIPTIONAL REGULATOR, MARR FAMILY"/>
    <property type="match status" value="1"/>
</dbReference>
<dbReference type="PANTHER" id="PTHR33164:SF5">
    <property type="entry name" value="ORGANIC HYDROPEROXIDE RESISTANCE TRANSCRIPTIONAL REGULATOR"/>
    <property type="match status" value="1"/>
</dbReference>
<dbReference type="Pfam" id="PF01047">
    <property type="entry name" value="MarR"/>
    <property type="match status" value="1"/>
</dbReference>
<keyword evidence="5" id="KW-0804">Transcription</keyword>
<dbReference type="FunFam" id="1.10.10.10:FF:000163">
    <property type="entry name" value="MarR family transcriptional regulator"/>
    <property type="match status" value="1"/>
</dbReference>
<evidence type="ECO:0000256" key="3">
    <source>
        <dbReference type="ARBA" id="ARBA00023015"/>
    </source>
</evidence>
<evidence type="ECO:0000256" key="4">
    <source>
        <dbReference type="ARBA" id="ARBA00023125"/>
    </source>
</evidence>
<organism evidence="7 8">
    <name type="scientific">Streptomonospora alba</name>
    <dbReference type="NCBI Taxonomy" id="183763"/>
    <lineage>
        <taxon>Bacteria</taxon>
        <taxon>Bacillati</taxon>
        <taxon>Actinomycetota</taxon>
        <taxon>Actinomycetes</taxon>
        <taxon>Streptosporangiales</taxon>
        <taxon>Nocardiopsidaceae</taxon>
        <taxon>Streptomonospora</taxon>
    </lineage>
</organism>
<evidence type="ECO:0000313" key="8">
    <source>
        <dbReference type="Proteomes" id="UP000031675"/>
    </source>
</evidence>